<dbReference type="GO" id="GO:0008998">
    <property type="term" value="F:ribonucleoside-triphosphate reductase (thioredoxin) activity"/>
    <property type="evidence" value="ECO:0007669"/>
    <property type="project" value="InterPro"/>
</dbReference>
<proteinExistence type="predicted"/>
<keyword evidence="1 3" id="KW-0547">Nucleotide-binding</keyword>
<keyword evidence="6" id="KW-1185">Reference proteome</keyword>
<dbReference type="GO" id="GO:0031250">
    <property type="term" value="C:anaerobic ribonucleoside-triphosphate reductase complex"/>
    <property type="evidence" value="ECO:0007669"/>
    <property type="project" value="TreeGrafter"/>
</dbReference>
<gene>
    <name evidence="5" type="ORF">SAMN05444337_1981</name>
</gene>
<dbReference type="GO" id="GO:0006260">
    <property type="term" value="P:DNA replication"/>
    <property type="evidence" value="ECO:0007669"/>
    <property type="project" value="InterPro"/>
</dbReference>
<organism evidence="5 6">
    <name type="scientific">Flavobacterium haoranii</name>
    <dbReference type="NCBI Taxonomy" id="683124"/>
    <lineage>
        <taxon>Bacteria</taxon>
        <taxon>Pseudomonadati</taxon>
        <taxon>Bacteroidota</taxon>
        <taxon>Flavobacteriia</taxon>
        <taxon>Flavobacteriales</taxon>
        <taxon>Flavobacteriaceae</taxon>
        <taxon>Flavobacterium</taxon>
    </lineage>
</organism>
<dbReference type="GO" id="GO:0004748">
    <property type="term" value="F:ribonucleoside-diphosphate reductase activity, thioredoxin disulfide as acceptor"/>
    <property type="evidence" value="ECO:0007669"/>
    <property type="project" value="TreeGrafter"/>
</dbReference>
<dbReference type="Proteomes" id="UP000184232">
    <property type="component" value="Unassembled WGS sequence"/>
</dbReference>
<evidence type="ECO:0000259" key="4">
    <source>
        <dbReference type="PROSITE" id="PS51161"/>
    </source>
</evidence>
<dbReference type="STRING" id="683124.SAMN05444337_1981"/>
<dbReference type="PROSITE" id="PS51161">
    <property type="entry name" value="ATP_CONE"/>
    <property type="match status" value="1"/>
</dbReference>
<evidence type="ECO:0000256" key="1">
    <source>
        <dbReference type="ARBA" id="ARBA00022741"/>
    </source>
</evidence>
<dbReference type="GO" id="GO:0005524">
    <property type="term" value="F:ATP binding"/>
    <property type="evidence" value="ECO:0007669"/>
    <property type="project" value="UniProtKB-UniRule"/>
</dbReference>
<accession>A0A1M6J698</accession>
<evidence type="ECO:0000313" key="6">
    <source>
        <dbReference type="Proteomes" id="UP000184232"/>
    </source>
</evidence>
<evidence type="ECO:0000256" key="2">
    <source>
        <dbReference type="ARBA" id="ARBA00022840"/>
    </source>
</evidence>
<dbReference type="Gene3D" id="3.20.70.20">
    <property type="match status" value="1"/>
</dbReference>
<dbReference type="PANTHER" id="PTHR21075:SF0">
    <property type="entry name" value="ANAEROBIC RIBONUCLEOSIDE-TRIPHOSPHATE REDUCTASE"/>
    <property type="match status" value="1"/>
</dbReference>
<reference evidence="5 6" key="1">
    <citation type="submission" date="2016-11" db="EMBL/GenBank/DDBJ databases">
        <authorList>
            <person name="Jaros S."/>
            <person name="Januszkiewicz K."/>
            <person name="Wedrychowicz H."/>
        </authorList>
    </citation>
    <scope>NUCLEOTIDE SEQUENCE [LARGE SCALE GENOMIC DNA]</scope>
    <source>
        <strain evidence="5 6">DSM 22807</strain>
    </source>
</reference>
<dbReference type="SUPFAM" id="SSF51998">
    <property type="entry name" value="PFL-like glycyl radical enzymes"/>
    <property type="match status" value="1"/>
</dbReference>
<dbReference type="InterPro" id="IPR005144">
    <property type="entry name" value="ATP-cone_dom"/>
</dbReference>
<dbReference type="AlphaFoldDB" id="A0A1M6J698"/>
<dbReference type="RefSeq" id="WP_262489115.1">
    <property type="nucleotide sequence ID" value="NZ_CP045292.1"/>
</dbReference>
<sequence length="206" mass="23900">MNKFVIKRNGTYLPFEPFKIEEAITKAFASVSETLNLKVIETVFQLLSHEDTWAVEDIQDKIEKTLYEYSHYEVMRSFMLFRHTRKLQREHVLGLNDDTTYVGSTQTIEEYTNQTDWRINANANTSYSNAGLVNNVAGKIIANYWLDKVYSKEEGYAHRNGDIHIHDLDCLTGYCAGWSLRVLLNEGLTVFVAEWKVVLLIILEKH</sequence>
<dbReference type="GO" id="GO:0009265">
    <property type="term" value="P:2'-deoxyribonucleotide biosynthetic process"/>
    <property type="evidence" value="ECO:0007669"/>
    <property type="project" value="TreeGrafter"/>
</dbReference>
<name>A0A1M6J698_9FLAO</name>
<feature type="domain" description="ATP-cone" evidence="4">
    <location>
        <begin position="3"/>
        <end position="89"/>
    </location>
</feature>
<dbReference type="Pfam" id="PF13597">
    <property type="entry name" value="NRDD"/>
    <property type="match status" value="1"/>
</dbReference>
<dbReference type="EMBL" id="FQZH01000003">
    <property type="protein sequence ID" value="SHJ42220.1"/>
    <property type="molecule type" value="Genomic_DNA"/>
</dbReference>
<protein>
    <submittedName>
        <fullName evidence="5">ATP cone domain-containing protein</fullName>
    </submittedName>
</protein>
<evidence type="ECO:0000313" key="5">
    <source>
        <dbReference type="EMBL" id="SHJ42220.1"/>
    </source>
</evidence>
<keyword evidence="2 3" id="KW-0067">ATP-binding</keyword>
<evidence type="ECO:0000256" key="3">
    <source>
        <dbReference type="PROSITE-ProRule" id="PRU00492"/>
    </source>
</evidence>
<dbReference type="InterPro" id="IPR012833">
    <property type="entry name" value="NrdD"/>
</dbReference>
<dbReference type="Pfam" id="PF03477">
    <property type="entry name" value="ATP-cone"/>
    <property type="match status" value="1"/>
</dbReference>
<dbReference type="PANTHER" id="PTHR21075">
    <property type="entry name" value="ANAEROBIC RIBONUCLEOSIDE-TRIPHOSPHATE REDUCTASE"/>
    <property type="match status" value="1"/>
</dbReference>